<gene>
    <name evidence="2" type="ORF">PSALAMII_LOCUS6837</name>
</gene>
<keyword evidence="1" id="KW-0812">Transmembrane</keyword>
<dbReference type="OrthoDB" id="10002170at2759"/>
<evidence type="ECO:0000313" key="2">
    <source>
        <dbReference type="EMBL" id="CAG8388892.1"/>
    </source>
</evidence>
<evidence type="ECO:0000313" key="3">
    <source>
        <dbReference type="Proteomes" id="UP001152646"/>
    </source>
</evidence>
<keyword evidence="1" id="KW-0472">Membrane</keyword>
<dbReference type="AlphaFoldDB" id="A0A9W4JB70"/>
<comment type="caution">
    <text evidence="2">The sequence shown here is derived from an EMBL/GenBank/DDBJ whole genome shotgun (WGS) entry which is preliminary data.</text>
</comment>
<feature type="transmembrane region" description="Helical" evidence="1">
    <location>
        <begin position="219"/>
        <end position="239"/>
    </location>
</feature>
<proteinExistence type="predicted"/>
<organism evidence="2 3">
    <name type="scientific">Penicillium salamii</name>
    <dbReference type="NCBI Taxonomy" id="1612424"/>
    <lineage>
        <taxon>Eukaryota</taxon>
        <taxon>Fungi</taxon>
        <taxon>Dikarya</taxon>
        <taxon>Ascomycota</taxon>
        <taxon>Pezizomycotina</taxon>
        <taxon>Eurotiomycetes</taxon>
        <taxon>Eurotiomycetidae</taxon>
        <taxon>Eurotiales</taxon>
        <taxon>Aspergillaceae</taxon>
        <taxon>Penicillium</taxon>
    </lineage>
</organism>
<evidence type="ECO:0000256" key="1">
    <source>
        <dbReference type="SAM" id="Phobius"/>
    </source>
</evidence>
<keyword evidence="1" id="KW-1133">Transmembrane helix</keyword>
<dbReference type="EMBL" id="CAJVPA010000194">
    <property type="protein sequence ID" value="CAG8388892.1"/>
    <property type="molecule type" value="Genomic_DNA"/>
</dbReference>
<reference evidence="2" key="1">
    <citation type="submission" date="2021-07" db="EMBL/GenBank/DDBJ databases">
        <authorList>
            <person name="Branca A.L. A."/>
        </authorList>
    </citation>
    <scope>NUCLEOTIDE SEQUENCE</scope>
</reference>
<feature type="transmembrane region" description="Helical" evidence="1">
    <location>
        <begin position="296"/>
        <end position="314"/>
    </location>
</feature>
<accession>A0A9W4JB70</accession>
<name>A0A9W4JB70_9EURO</name>
<sequence>MPPTSSHIFQNARSININNPSTTADYFAAQWINPGDIFSILLLLGPEVIQQAVAQLAGRQITPVAFSFGWVAYAVRALLAAVGDGKLMPPVESANTMVITTETGHSRITNSWVLGRLLRDTSDKVDDEMSGEAAHRNTGTWSTWTPSFWRRALGVQPKIGPSQRPWEALRIAFYDVIDEEDNDHGMPTRDPIWLSGFGVIIVQLVIAIIPWVVNDEWGTFLITCYGNFLALLGSSLPQWRREKWPCPRNGGPTITLTEGNGSRFAMVIRGQKRVGLNFEILARGSRTAPASLTTRLVTSILAINWIALLISATGLQIDTWYILGIGALGSIHNIACAALPRSPSGLGIHIRPSGEVLKGPRVAGVLRNAEELYPGLGLSLVPVFFPGSMRVQEPDFDFWRQAQERVMVPNKWGARIDNLPPAPEKR</sequence>
<dbReference type="Proteomes" id="UP001152646">
    <property type="component" value="Unassembled WGS sequence"/>
</dbReference>
<protein>
    <submittedName>
        <fullName evidence="2">Uncharacterized protein</fullName>
    </submittedName>
</protein>
<feature type="transmembrane region" description="Helical" evidence="1">
    <location>
        <begin position="192"/>
        <end position="213"/>
    </location>
</feature>